<comment type="caution">
    <text evidence="2">The sequence shown here is derived from an EMBL/GenBank/DDBJ whole genome shotgun (WGS) entry which is preliminary data.</text>
</comment>
<feature type="transmembrane region" description="Helical" evidence="1">
    <location>
        <begin position="142"/>
        <end position="164"/>
    </location>
</feature>
<feature type="transmembrane region" description="Helical" evidence="1">
    <location>
        <begin position="109"/>
        <end position="136"/>
    </location>
</feature>
<dbReference type="RefSeq" id="WP_404537198.1">
    <property type="nucleotide sequence ID" value="NZ_JADIKL010000003.1"/>
</dbReference>
<dbReference type="Proteomes" id="UP001620397">
    <property type="component" value="Unassembled WGS sequence"/>
</dbReference>
<name>A0ABW8KFZ4_9GAMM</name>
<evidence type="ECO:0000256" key="1">
    <source>
        <dbReference type="SAM" id="Phobius"/>
    </source>
</evidence>
<organism evidence="2 3">
    <name type="scientific">Dyella agri</name>
    <dbReference type="NCBI Taxonomy" id="1926869"/>
    <lineage>
        <taxon>Bacteria</taxon>
        <taxon>Pseudomonadati</taxon>
        <taxon>Pseudomonadota</taxon>
        <taxon>Gammaproteobacteria</taxon>
        <taxon>Lysobacterales</taxon>
        <taxon>Rhodanobacteraceae</taxon>
        <taxon>Dyella</taxon>
    </lineage>
</organism>
<gene>
    <name evidence="2" type="ORF">ISP14_06085</name>
</gene>
<evidence type="ECO:0000313" key="2">
    <source>
        <dbReference type="EMBL" id="MFK2930361.1"/>
    </source>
</evidence>
<sequence>MEHAPMSTTATAAMAAPATAPQTLRATLVAGTVAATTEMLVVLPMQVALGATPAQVFQSITSGLTGKAAYFGGLPSALGGAALHLLISLAAAAAYVLAAQRLPLLLRRYVVCGLLYGLVAYVVMNGVVLPLSAIAFKPVTNLPMVALDMVIHMLTFGLPIAICAHRMLRRG</sequence>
<protein>
    <recommendedName>
        <fullName evidence="4">DUF1440 domain-containing protein</fullName>
    </recommendedName>
</protein>
<accession>A0ABW8KFZ4</accession>
<keyword evidence="1" id="KW-1133">Transmembrane helix</keyword>
<dbReference type="EMBL" id="JADIKL010000003">
    <property type="protein sequence ID" value="MFK2930361.1"/>
    <property type="molecule type" value="Genomic_DNA"/>
</dbReference>
<evidence type="ECO:0000313" key="3">
    <source>
        <dbReference type="Proteomes" id="UP001620397"/>
    </source>
</evidence>
<keyword evidence="3" id="KW-1185">Reference proteome</keyword>
<evidence type="ECO:0008006" key="4">
    <source>
        <dbReference type="Google" id="ProtNLM"/>
    </source>
</evidence>
<keyword evidence="1" id="KW-0812">Transmembrane</keyword>
<proteinExistence type="predicted"/>
<keyword evidence="1" id="KW-0472">Membrane</keyword>
<feature type="transmembrane region" description="Helical" evidence="1">
    <location>
        <begin position="77"/>
        <end position="97"/>
    </location>
</feature>
<reference evidence="2 3" key="1">
    <citation type="submission" date="2020-10" db="EMBL/GenBank/DDBJ databases">
        <title>Phylogeny of dyella-like bacteria.</title>
        <authorList>
            <person name="Fu J."/>
        </authorList>
    </citation>
    <scope>NUCLEOTIDE SEQUENCE [LARGE SCALE GENOMIC DNA]</scope>
    <source>
        <strain evidence="2 3">DKC-1</strain>
    </source>
</reference>